<accession>A0A517YZW5</accession>
<evidence type="ECO:0000313" key="3">
    <source>
        <dbReference type="Proteomes" id="UP000320496"/>
    </source>
</evidence>
<organism evidence="2 3">
    <name type="scientific">Maioricimonas rarisocia</name>
    <dbReference type="NCBI Taxonomy" id="2528026"/>
    <lineage>
        <taxon>Bacteria</taxon>
        <taxon>Pseudomonadati</taxon>
        <taxon>Planctomycetota</taxon>
        <taxon>Planctomycetia</taxon>
        <taxon>Planctomycetales</taxon>
        <taxon>Planctomycetaceae</taxon>
        <taxon>Maioricimonas</taxon>
    </lineage>
</organism>
<evidence type="ECO:0000313" key="2">
    <source>
        <dbReference type="EMBL" id="QDU35780.1"/>
    </source>
</evidence>
<dbReference type="Pfam" id="PF00903">
    <property type="entry name" value="Glyoxalase"/>
    <property type="match status" value="1"/>
</dbReference>
<reference evidence="2 3" key="1">
    <citation type="submission" date="2019-02" db="EMBL/GenBank/DDBJ databases">
        <title>Deep-cultivation of Planctomycetes and their phenomic and genomic characterization uncovers novel biology.</title>
        <authorList>
            <person name="Wiegand S."/>
            <person name="Jogler M."/>
            <person name="Boedeker C."/>
            <person name="Pinto D."/>
            <person name="Vollmers J."/>
            <person name="Rivas-Marin E."/>
            <person name="Kohn T."/>
            <person name="Peeters S.H."/>
            <person name="Heuer A."/>
            <person name="Rast P."/>
            <person name="Oberbeckmann S."/>
            <person name="Bunk B."/>
            <person name="Jeske O."/>
            <person name="Meyerdierks A."/>
            <person name="Storesund J.E."/>
            <person name="Kallscheuer N."/>
            <person name="Luecker S."/>
            <person name="Lage O.M."/>
            <person name="Pohl T."/>
            <person name="Merkel B.J."/>
            <person name="Hornburger P."/>
            <person name="Mueller R.-W."/>
            <person name="Bruemmer F."/>
            <person name="Labrenz M."/>
            <person name="Spormann A.M."/>
            <person name="Op den Camp H."/>
            <person name="Overmann J."/>
            <person name="Amann R."/>
            <person name="Jetten M.S.M."/>
            <person name="Mascher T."/>
            <person name="Medema M.H."/>
            <person name="Devos D.P."/>
            <person name="Kaster A.-K."/>
            <person name="Ovreas L."/>
            <person name="Rohde M."/>
            <person name="Galperin M.Y."/>
            <person name="Jogler C."/>
        </authorList>
    </citation>
    <scope>NUCLEOTIDE SEQUENCE [LARGE SCALE GENOMIC DNA]</scope>
    <source>
        <strain evidence="2 3">Mal4</strain>
    </source>
</reference>
<dbReference type="RefSeq" id="WP_145366481.1">
    <property type="nucleotide sequence ID" value="NZ_CP036275.1"/>
</dbReference>
<dbReference type="OrthoDB" id="9796521at2"/>
<dbReference type="Gene3D" id="3.10.180.10">
    <property type="entry name" value="2,3-Dihydroxybiphenyl 1,2-Dioxygenase, domain 1"/>
    <property type="match status" value="1"/>
</dbReference>
<gene>
    <name evidence="2" type="ORF">Mal4_00620</name>
</gene>
<dbReference type="AlphaFoldDB" id="A0A517YZW5"/>
<dbReference type="InterPro" id="IPR004360">
    <property type="entry name" value="Glyas_Fos-R_dOase_dom"/>
</dbReference>
<name>A0A517YZW5_9PLAN</name>
<evidence type="ECO:0000259" key="1">
    <source>
        <dbReference type="PROSITE" id="PS51819"/>
    </source>
</evidence>
<dbReference type="PROSITE" id="PS51819">
    <property type="entry name" value="VOC"/>
    <property type="match status" value="1"/>
</dbReference>
<sequence>MKPRLREPVLLANDYERLIGWYQQVLGFEVADRFEDENHYCVLKTPTGEKLGIALASEVGVEPQDRSRNTLVLQIQVDDVKSALEEVEAGGGKVTTPPMQEEKTGYWFGAVTDPEGNPCWIVSGDYS</sequence>
<keyword evidence="3" id="KW-1185">Reference proteome</keyword>
<dbReference type="EMBL" id="CP036275">
    <property type="protein sequence ID" value="QDU35780.1"/>
    <property type="molecule type" value="Genomic_DNA"/>
</dbReference>
<dbReference type="InterPro" id="IPR052164">
    <property type="entry name" value="Anthracycline_SecMetBiosynth"/>
</dbReference>
<dbReference type="SUPFAM" id="SSF54593">
    <property type="entry name" value="Glyoxalase/Bleomycin resistance protein/Dihydroxybiphenyl dioxygenase"/>
    <property type="match status" value="1"/>
</dbReference>
<dbReference type="InterPro" id="IPR037523">
    <property type="entry name" value="VOC_core"/>
</dbReference>
<proteinExistence type="predicted"/>
<protein>
    <submittedName>
        <fullName evidence="2">Glyoxalase-like domain protein</fullName>
    </submittedName>
</protein>
<dbReference type="KEGG" id="mri:Mal4_00620"/>
<dbReference type="InterPro" id="IPR029068">
    <property type="entry name" value="Glyas_Bleomycin-R_OHBP_Dase"/>
</dbReference>
<dbReference type="PANTHER" id="PTHR33993">
    <property type="entry name" value="GLYOXALASE-RELATED"/>
    <property type="match status" value="1"/>
</dbReference>
<dbReference type="Proteomes" id="UP000320496">
    <property type="component" value="Chromosome"/>
</dbReference>
<feature type="domain" description="VOC" evidence="1">
    <location>
        <begin position="4"/>
        <end position="124"/>
    </location>
</feature>